<evidence type="ECO:0000256" key="2">
    <source>
        <dbReference type="ARBA" id="ARBA00022801"/>
    </source>
</evidence>
<protein>
    <recommendedName>
        <fullName evidence="3">RNA pyrophosphohydrolase</fullName>
        <ecNumber evidence="3">3.6.1.-</ecNumber>
    </recommendedName>
    <alternativeName>
        <fullName evidence="3">(Di)nucleoside polyphosphate hydrolase</fullName>
    </alternativeName>
</protein>
<comment type="cofactor">
    <cofactor evidence="1">
        <name>Mg(2+)</name>
        <dbReference type="ChEBI" id="CHEBI:18420"/>
    </cofactor>
</comment>
<comment type="similarity">
    <text evidence="3">Belongs to the Nudix hydrolase family. RppH subfamily.</text>
</comment>
<dbReference type="AlphaFoldDB" id="A0A2W5K3S5"/>
<dbReference type="InterPro" id="IPR015797">
    <property type="entry name" value="NUDIX_hydrolase-like_dom_sf"/>
</dbReference>
<organism evidence="5 6">
    <name type="scientific">Ancylobacter novellus</name>
    <name type="common">Thiobacillus novellus</name>
    <dbReference type="NCBI Taxonomy" id="921"/>
    <lineage>
        <taxon>Bacteria</taxon>
        <taxon>Pseudomonadati</taxon>
        <taxon>Pseudomonadota</taxon>
        <taxon>Alphaproteobacteria</taxon>
        <taxon>Hyphomicrobiales</taxon>
        <taxon>Xanthobacteraceae</taxon>
        <taxon>Ancylobacter</taxon>
    </lineage>
</organism>
<dbReference type="PANTHER" id="PTHR11839:SF22">
    <property type="entry name" value="NUDIX HYDROLASE 26, CHLOROPLASTIC"/>
    <property type="match status" value="1"/>
</dbReference>
<dbReference type="HAMAP" id="MF_00298">
    <property type="entry name" value="Nudix_RppH"/>
    <property type="match status" value="1"/>
</dbReference>
<dbReference type="InterPro" id="IPR000086">
    <property type="entry name" value="NUDIX_hydrolase_dom"/>
</dbReference>
<dbReference type="PROSITE" id="PS00893">
    <property type="entry name" value="NUDIX_BOX"/>
    <property type="match status" value="1"/>
</dbReference>
<dbReference type="InterPro" id="IPR020084">
    <property type="entry name" value="NUDIX_hydrolase_CS"/>
</dbReference>
<comment type="function">
    <text evidence="3">Accelerates the degradation of transcripts by removing pyrophosphate from the 5'-end of triphosphorylated RNA, leading to a more labile monophosphorylated state that can stimulate subsequent ribonuclease cleavage.</text>
</comment>
<dbReference type="GO" id="GO:0034432">
    <property type="term" value="F:bis(5'-adenosyl)-pentaphosphatase activity"/>
    <property type="evidence" value="ECO:0007669"/>
    <property type="project" value="TreeGrafter"/>
</dbReference>
<evidence type="ECO:0000256" key="3">
    <source>
        <dbReference type="HAMAP-Rule" id="MF_00298"/>
    </source>
</evidence>
<evidence type="ECO:0000259" key="4">
    <source>
        <dbReference type="PROSITE" id="PS51462"/>
    </source>
</evidence>
<comment type="caution">
    <text evidence="5">The sequence shown here is derived from an EMBL/GenBank/DDBJ whole genome shotgun (WGS) entry which is preliminary data.</text>
</comment>
<dbReference type="CDD" id="cd03671">
    <property type="entry name" value="NUDIX_Ap4A_hydrolase_plant_like"/>
    <property type="match status" value="1"/>
</dbReference>
<dbReference type="SUPFAM" id="SSF55811">
    <property type="entry name" value="Nudix"/>
    <property type="match status" value="1"/>
</dbReference>
<dbReference type="Proteomes" id="UP000249577">
    <property type="component" value="Unassembled WGS sequence"/>
</dbReference>
<dbReference type="GO" id="GO:0008893">
    <property type="term" value="F:guanosine-3',5'-bis(diphosphate) 3'-diphosphatase activity"/>
    <property type="evidence" value="ECO:0007669"/>
    <property type="project" value="TreeGrafter"/>
</dbReference>
<evidence type="ECO:0000256" key="1">
    <source>
        <dbReference type="ARBA" id="ARBA00001946"/>
    </source>
</evidence>
<dbReference type="GO" id="GO:0006753">
    <property type="term" value="P:nucleoside phosphate metabolic process"/>
    <property type="evidence" value="ECO:0007669"/>
    <property type="project" value="TreeGrafter"/>
</dbReference>
<evidence type="ECO:0000313" key="6">
    <source>
        <dbReference type="Proteomes" id="UP000249577"/>
    </source>
</evidence>
<gene>
    <name evidence="3" type="primary">rppH</name>
    <name evidence="3" type="synonym">nudH</name>
    <name evidence="5" type="ORF">DI565_16880</name>
</gene>
<feature type="domain" description="Nudix hydrolase" evidence="4">
    <location>
        <begin position="5"/>
        <end position="155"/>
    </location>
</feature>
<dbReference type="InterPro" id="IPR022927">
    <property type="entry name" value="RppH"/>
</dbReference>
<dbReference type="Gene3D" id="3.90.79.10">
    <property type="entry name" value="Nucleoside Triphosphate Pyrophosphohydrolase"/>
    <property type="match status" value="1"/>
</dbReference>
<proteinExistence type="inferred from homology"/>
<dbReference type="EC" id="3.6.1.-" evidence="3"/>
<dbReference type="Pfam" id="PF00293">
    <property type="entry name" value="NUDIX"/>
    <property type="match status" value="1"/>
</dbReference>
<sequence length="162" mass="18422">MGRLPYRRCVGVALFNADGKVFLGRRKSGPADAEKLVYRWQMPQGGIDRHEDPLAAARRELEEETGVRSAELLAAASDWFTYDFPPEILGRARGGKFGGQMQLWFAFRFTGEEREIDLSPPGCKPEFDEWRWADLAETPGLIVPFKRGVYHQVVRAFERFAG</sequence>
<reference evidence="5 6" key="1">
    <citation type="submission" date="2017-08" db="EMBL/GenBank/DDBJ databases">
        <title>Infants hospitalized years apart are colonized by the same room-sourced microbial strains.</title>
        <authorList>
            <person name="Brooks B."/>
            <person name="Olm M.R."/>
            <person name="Firek B.A."/>
            <person name="Baker R."/>
            <person name="Thomas B.C."/>
            <person name="Morowitz M.J."/>
            <person name="Banfield J.F."/>
        </authorList>
    </citation>
    <scope>NUCLEOTIDE SEQUENCE [LARGE SCALE GENOMIC DNA]</scope>
    <source>
        <strain evidence="5">S2_005_003_R2_43</strain>
    </source>
</reference>
<dbReference type="NCBIfam" id="NF001938">
    <property type="entry name" value="PRK00714.1-5"/>
    <property type="match status" value="1"/>
</dbReference>
<feature type="short sequence motif" description="Nudix box" evidence="3">
    <location>
        <begin position="45"/>
        <end position="66"/>
    </location>
</feature>
<dbReference type="PANTHER" id="PTHR11839">
    <property type="entry name" value="UDP/ADP-SUGAR PYROPHOSPHATASE"/>
    <property type="match status" value="1"/>
</dbReference>
<keyword evidence="2 3" id="KW-0378">Hydrolase</keyword>
<comment type="cofactor">
    <cofactor evidence="3">
        <name>a divalent metal cation</name>
        <dbReference type="ChEBI" id="CHEBI:60240"/>
    </cofactor>
</comment>
<dbReference type="EMBL" id="QFPN01000010">
    <property type="protein sequence ID" value="PZQ11972.1"/>
    <property type="molecule type" value="Genomic_DNA"/>
</dbReference>
<accession>A0A2W5K3S5</accession>
<dbReference type="GO" id="GO:0019693">
    <property type="term" value="P:ribose phosphate metabolic process"/>
    <property type="evidence" value="ECO:0007669"/>
    <property type="project" value="TreeGrafter"/>
</dbReference>
<evidence type="ECO:0000313" key="5">
    <source>
        <dbReference type="EMBL" id="PZQ11972.1"/>
    </source>
</evidence>
<name>A0A2W5K3S5_ANCNO</name>
<dbReference type="PROSITE" id="PS51462">
    <property type="entry name" value="NUDIX"/>
    <property type="match status" value="1"/>
</dbReference>